<dbReference type="CDD" id="cd20273">
    <property type="entry name" value="Complex1_LYR_unchar"/>
    <property type="match status" value="1"/>
</dbReference>
<organism evidence="2 3">
    <name type="scientific">Plenodomus tracheiphilus IPT5</name>
    <dbReference type="NCBI Taxonomy" id="1408161"/>
    <lineage>
        <taxon>Eukaryota</taxon>
        <taxon>Fungi</taxon>
        <taxon>Dikarya</taxon>
        <taxon>Ascomycota</taxon>
        <taxon>Pezizomycotina</taxon>
        <taxon>Dothideomycetes</taxon>
        <taxon>Pleosporomycetidae</taxon>
        <taxon>Pleosporales</taxon>
        <taxon>Pleosporineae</taxon>
        <taxon>Leptosphaeriaceae</taxon>
        <taxon>Plenodomus</taxon>
    </lineage>
</organism>
<dbReference type="OrthoDB" id="3925971at2759"/>
<keyword evidence="3" id="KW-1185">Reference proteome</keyword>
<dbReference type="Proteomes" id="UP000799423">
    <property type="component" value="Unassembled WGS sequence"/>
</dbReference>
<dbReference type="Pfam" id="PF05347">
    <property type="entry name" value="Complex1_LYR"/>
    <property type="match status" value="1"/>
</dbReference>
<evidence type="ECO:0000313" key="2">
    <source>
        <dbReference type="EMBL" id="KAF2856073.1"/>
    </source>
</evidence>
<evidence type="ECO:0000259" key="1">
    <source>
        <dbReference type="Pfam" id="PF05347"/>
    </source>
</evidence>
<dbReference type="InterPro" id="IPR008011">
    <property type="entry name" value="Complex1_LYR_dom"/>
</dbReference>
<dbReference type="AlphaFoldDB" id="A0A6A7BL12"/>
<evidence type="ECO:0000313" key="3">
    <source>
        <dbReference type="Proteomes" id="UP000799423"/>
    </source>
</evidence>
<dbReference type="EMBL" id="MU006289">
    <property type="protein sequence ID" value="KAF2856073.1"/>
    <property type="molecule type" value="Genomic_DNA"/>
</dbReference>
<sequence length="280" mass="31947">MPRFLQPKKSTQHRVAAIALYRALLSRCSSTPLPDDDRTSLGNAIRNKFRKNKKLQGQYQLGLSFKAGYEALDRLDATATGDAASIGLVQRMLSKVPIALKRTPRLPSRFAPPKEPKERLTCLPPERAVLNVRPYAKTSGPRHVPILAATNGIPFLRFSKPQPPALSRVLRQRIQRKNDLWDLKIVLGNWWLPASQQEDVWDTLMDEQLGHQGDTTKWMDAVRKAIRENAEAHHREFQKDKETTKKMQKIVDEETKLALAEGQTIFRGRARRPLQIIKPE</sequence>
<dbReference type="InterPro" id="IPR046896">
    <property type="entry name" value="Cup1-like_N"/>
</dbReference>
<protein>
    <recommendedName>
        <fullName evidence="1">Complex 1 LYR protein domain-containing protein</fullName>
    </recommendedName>
</protein>
<name>A0A6A7BL12_9PLEO</name>
<accession>A0A6A7BL12</accession>
<feature type="domain" description="Complex 1 LYR protein" evidence="1">
    <location>
        <begin position="17"/>
        <end position="73"/>
    </location>
</feature>
<proteinExistence type="predicted"/>
<reference evidence="2" key="1">
    <citation type="submission" date="2020-01" db="EMBL/GenBank/DDBJ databases">
        <authorList>
            <consortium name="DOE Joint Genome Institute"/>
            <person name="Haridas S."/>
            <person name="Albert R."/>
            <person name="Binder M."/>
            <person name="Bloem J."/>
            <person name="Labutti K."/>
            <person name="Salamov A."/>
            <person name="Andreopoulos B."/>
            <person name="Baker S.E."/>
            <person name="Barry K."/>
            <person name="Bills G."/>
            <person name="Bluhm B.H."/>
            <person name="Cannon C."/>
            <person name="Castanera R."/>
            <person name="Culley D.E."/>
            <person name="Daum C."/>
            <person name="Ezra D."/>
            <person name="Gonzalez J.B."/>
            <person name="Henrissat B."/>
            <person name="Kuo A."/>
            <person name="Liang C."/>
            <person name="Lipzen A."/>
            <person name="Lutzoni F."/>
            <person name="Magnuson J."/>
            <person name="Mondo S."/>
            <person name="Nolan M."/>
            <person name="Ohm R."/>
            <person name="Pangilinan J."/>
            <person name="Park H.-J."/>
            <person name="Ramirez L."/>
            <person name="Alfaro M."/>
            <person name="Sun H."/>
            <person name="Tritt A."/>
            <person name="Yoshinaga Y."/>
            <person name="Zwiers L.-H."/>
            <person name="Turgeon B.G."/>
            <person name="Goodwin S.B."/>
            <person name="Spatafora J.W."/>
            <person name="Crous P.W."/>
            <person name="Grigoriev I.V."/>
        </authorList>
    </citation>
    <scope>NUCLEOTIDE SEQUENCE</scope>
    <source>
        <strain evidence="2">IPT5</strain>
    </source>
</reference>
<gene>
    <name evidence="2" type="ORF">T440DRAFT_384550</name>
</gene>